<accession>A0ABV2WNL0</accession>
<keyword evidence="3" id="KW-1185">Reference proteome</keyword>
<feature type="transmembrane region" description="Helical" evidence="1">
    <location>
        <begin position="43"/>
        <end position="65"/>
    </location>
</feature>
<protein>
    <recommendedName>
        <fullName evidence="4">DUF304 domain-containing protein</fullName>
    </recommendedName>
</protein>
<evidence type="ECO:0008006" key="4">
    <source>
        <dbReference type="Google" id="ProtNLM"/>
    </source>
</evidence>
<name>A0ABV2WNL0_9NOCA</name>
<feature type="transmembrane region" description="Helical" evidence="1">
    <location>
        <begin position="20"/>
        <end position="37"/>
    </location>
</feature>
<evidence type="ECO:0000256" key="1">
    <source>
        <dbReference type="SAM" id="Phobius"/>
    </source>
</evidence>
<evidence type="ECO:0000313" key="2">
    <source>
        <dbReference type="EMBL" id="MEU1952467.1"/>
    </source>
</evidence>
<dbReference type="RefSeq" id="WP_356955593.1">
    <property type="nucleotide sequence ID" value="NZ_JBEYBD010000004.1"/>
</dbReference>
<reference evidence="2 3" key="1">
    <citation type="submission" date="2024-06" db="EMBL/GenBank/DDBJ databases">
        <title>The Natural Products Discovery Center: Release of the First 8490 Sequenced Strains for Exploring Actinobacteria Biosynthetic Diversity.</title>
        <authorList>
            <person name="Kalkreuter E."/>
            <person name="Kautsar S.A."/>
            <person name="Yang D."/>
            <person name="Bader C.D."/>
            <person name="Teijaro C.N."/>
            <person name="Fluegel L."/>
            <person name="Davis C.M."/>
            <person name="Simpson J.R."/>
            <person name="Lauterbach L."/>
            <person name="Steele A.D."/>
            <person name="Gui C."/>
            <person name="Meng S."/>
            <person name="Li G."/>
            <person name="Viehrig K."/>
            <person name="Ye F."/>
            <person name="Su P."/>
            <person name="Kiefer A.F."/>
            <person name="Nichols A."/>
            <person name="Cepeda A.J."/>
            <person name="Yan W."/>
            <person name="Fan B."/>
            <person name="Jiang Y."/>
            <person name="Adhikari A."/>
            <person name="Zheng C.-J."/>
            <person name="Schuster L."/>
            <person name="Cowan T.M."/>
            <person name="Smanski M.J."/>
            <person name="Chevrette M.G."/>
            <person name="De Carvalho L.P.S."/>
            <person name="Shen B."/>
        </authorList>
    </citation>
    <scope>NUCLEOTIDE SEQUENCE [LARGE SCALE GENOMIC DNA]</scope>
    <source>
        <strain evidence="2 3">NPDC019708</strain>
    </source>
</reference>
<dbReference type="EMBL" id="JBEYBF010000006">
    <property type="protein sequence ID" value="MEU1952467.1"/>
    <property type="molecule type" value="Genomic_DNA"/>
</dbReference>
<sequence length="155" mass="16767">MSGSDRKPRQVELIGPVAQVFVYSIAAGLILLGPVLALTGDSLWDALCPAIITFPIGVAVAVTTYGERWNAKRFRVAGVVSTAEIITVRIREGGENPDVAELRVRISGPGFDTFEADCEVPAGIPRPRIGDRRQVVVDPSDCTFAIGYDHLFERD</sequence>
<dbReference type="Proteomes" id="UP001550628">
    <property type="component" value="Unassembled WGS sequence"/>
</dbReference>
<keyword evidence="1" id="KW-0812">Transmembrane</keyword>
<organism evidence="2 3">
    <name type="scientific">Nocardia rhamnosiphila</name>
    <dbReference type="NCBI Taxonomy" id="426716"/>
    <lineage>
        <taxon>Bacteria</taxon>
        <taxon>Bacillati</taxon>
        <taxon>Actinomycetota</taxon>
        <taxon>Actinomycetes</taxon>
        <taxon>Mycobacteriales</taxon>
        <taxon>Nocardiaceae</taxon>
        <taxon>Nocardia</taxon>
    </lineage>
</organism>
<keyword evidence="1" id="KW-1133">Transmembrane helix</keyword>
<proteinExistence type="predicted"/>
<comment type="caution">
    <text evidence="2">The sequence shown here is derived from an EMBL/GenBank/DDBJ whole genome shotgun (WGS) entry which is preliminary data.</text>
</comment>
<keyword evidence="1" id="KW-0472">Membrane</keyword>
<evidence type="ECO:0000313" key="3">
    <source>
        <dbReference type="Proteomes" id="UP001550628"/>
    </source>
</evidence>
<gene>
    <name evidence="2" type="ORF">ABZ510_11445</name>
</gene>